<dbReference type="Gene3D" id="2.60.40.680">
    <property type="match status" value="1"/>
</dbReference>
<organism evidence="3 4">
    <name type="scientific">Paenibacillus shunpengii</name>
    <dbReference type="NCBI Taxonomy" id="2054424"/>
    <lineage>
        <taxon>Bacteria</taxon>
        <taxon>Bacillati</taxon>
        <taxon>Bacillota</taxon>
        <taxon>Bacilli</taxon>
        <taxon>Bacillales</taxon>
        <taxon>Paenibacillaceae</taxon>
        <taxon>Paenibacillus</taxon>
    </lineage>
</organism>
<feature type="domain" description="SLH" evidence="2">
    <location>
        <begin position="227"/>
        <end position="287"/>
    </location>
</feature>
<comment type="caution">
    <text evidence="3">The sequence shown here is derived from an EMBL/GenBank/DDBJ whole genome shotgun (WGS) entry which is preliminary data.</text>
</comment>
<dbReference type="Proteomes" id="UP001597540">
    <property type="component" value="Unassembled WGS sequence"/>
</dbReference>
<feature type="domain" description="SLH" evidence="2">
    <location>
        <begin position="288"/>
        <end position="355"/>
    </location>
</feature>
<dbReference type="EMBL" id="JBHUMJ010000002">
    <property type="protein sequence ID" value="MFD2701331.1"/>
    <property type="molecule type" value="Genomic_DNA"/>
</dbReference>
<feature type="chain" id="PRO_5046047951" evidence="1">
    <location>
        <begin position="32"/>
        <end position="411"/>
    </location>
</feature>
<dbReference type="InterPro" id="IPR008965">
    <property type="entry name" value="CBM2/CBM3_carb-bd_dom_sf"/>
</dbReference>
<dbReference type="InterPro" id="IPR001119">
    <property type="entry name" value="SLH_dom"/>
</dbReference>
<proteinExistence type="predicted"/>
<evidence type="ECO:0000313" key="3">
    <source>
        <dbReference type="EMBL" id="MFD2701331.1"/>
    </source>
</evidence>
<dbReference type="PROSITE" id="PS51272">
    <property type="entry name" value="SLH"/>
    <property type="match status" value="3"/>
</dbReference>
<dbReference type="Pfam" id="PF00395">
    <property type="entry name" value="SLH"/>
    <property type="match status" value="3"/>
</dbReference>
<dbReference type="RefSeq" id="WP_379262513.1">
    <property type="nucleotide sequence ID" value="NZ_JBHUMJ010000002.1"/>
</dbReference>
<evidence type="ECO:0000259" key="2">
    <source>
        <dbReference type="PROSITE" id="PS51272"/>
    </source>
</evidence>
<keyword evidence="1" id="KW-0732">Signal</keyword>
<evidence type="ECO:0000256" key="1">
    <source>
        <dbReference type="SAM" id="SignalP"/>
    </source>
</evidence>
<sequence>MMMKTPLSKKLATILLASGLILSSYPAAMLAAESTAVTSASNSQSDLPIVRLVPSSYHVKTGDIVEVAIWLQGFTGDYSKVQGYEVHLNFDKALLAPVEGENKLTPSVFKKTSNPMSLLNKVNASGTVQIAEAITSKNAKLFTGYGKVGTVKFRALKAGSAKLTQSKSIIIQPDNPGINIIHRVNHPTITISGSGSGTGKVNEVVETVGDQAEQKVSPPTSKEIISGFKDQSALTKVKWAENAIIRLATSEVLVGTNEGNFEPLRNMTRAEFAKAVVTALQLDMAQTMAPSFSDIQTTDWYYDYVETAASYGLIQGSKDKSGALTFKPNAPITRAELAAILSRHLTAGTSELAVKAAPFTDIQNHWAQSSISYLYNNQLIQGKSQSKFAPNDMANRAEVSVMLNRIQEWTD</sequence>
<name>A0ABW5SNN0_9BACL</name>
<dbReference type="InterPro" id="IPR051465">
    <property type="entry name" value="Cell_Envelope_Struct_Comp"/>
</dbReference>
<feature type="domain" description="SLH" evidence="2">
    <location>
        <begin position="356"/>
        <end position="411"/>
    </location>
</feature>
<accession>A0ABW5SNN0</accession>
<dbReference type="SUPFAM" id="SSF49384">
    <property type="entry name" value="Carbohydrate-binding domain"/>
    <property type="match status" value="1"/>
</dbReference>
<reference evidence="4" key="1">
    <citation type="journal article" date="2019" name="Int. J. Syst. Evol. Microbiol.">
        <title>The Global Catalogue of Microorganisms (GCM) 10K type strain sequencing project: providing services to taxonomists for standard genome sequencing and annotation.</title>
        <authorList>
            <consortium name="The Broad Institute Genomics Platform"/>
            <consortium name="The Broad Institute Genome Sequencing Center for Infectious Disease"/>
            <person name="Wu L."/>
            <person name="Ma J."/>
        </authorList>
    </citation>
    <scope>NUCLEOTIDE SEQUENCE [LARGE SCALE GENOMIC DNA]</scope>
    <source>
        <strain evidence="4">KCTC 33849</strain>
    </source>
</reference>
<keyword evidence="4" id="KW-1185">Reference proteome</keyword>
<dbReference type="PANTHER" id="PTHR43308:SF5">
    <property type="entry name" value="S-LAYER PROTEIN _ PEPTIDOGLYCAN ENDO-BETA-N-ACETYLGLUCOSAMINIDASE"/>
    <property type="match status" value="1"/>
</dbReference>
<gene>
    <name evidence="3" type="ORF">ACFSVM_12710</name>
</gene>
<dbReference type="CDD" id="cd08547">
    <property type="entry name" value="Type_II_cohesin"/>
    <property type="match status" value="1"/>
</dbReference>
<evidence type="ECO:0000313" key="4">
    <source>
        <dbReference type="Proteomes" id="UP001597540"/>
    </source>
</evidence>
<protein>
    <submittedName>
        <fullName evidence="3">S-layer homology domain-containing protein</fullName>
    </submittedName>
</protein>
<dbReference type="PANTHER" id="PTHR43308">
    <property type="entry name" value="OUTER MEMBRANE PROTEIN ALPHA-RELATED"/>
    <property type="match status" value="1"/>
</dbReference>
<feature type="signal peptide" evidence="1">
    <location>
        <begin position="1"/>
        <end position="31"/>
    </location>
</feature>